<dbReference type="Proteomes" id="UP001499930">
    <property type="component" value="Unassembled WGS sequence"/>
</dbReference>
<reference evidence="6" key="1">
    <citation type="journal article" date="2019" name="Int. J. Syst. Evol. Microbiol.">
        <title>The Global Catalogue of Microorganisms (GCM) 10K type strain sequencing project: providing services to taxonomists for standard genome sequencing and annotation.</title>
        <authorList>
            <consortium name="The Broad Institute Genomics Platform"/>
            <consortium name="The Broad Institute Genome Sequencing Center for Infectious Disease"/>
            <person name="Wu L."/>
            <person name="Ma J."/>
        </authorList>
    </citation>
    <scope>NUCLEOTIDE SEQUENCE [LARGE SCALE GENOMIC DNA]</scope>
    <source>
        <strain evidence="6">JCM 3106</strain>
    </source>
</reference>
<keyword evidence="2" id="KW-0238">DNA-binding</keyword>
<dbReference type="InterPro" id="IPR051081">
    <property type="entry name" value="HTH_MetalResp_TranReg"/>
</dbReference>
<organism evidence="5 6">
    <name type="scientific">Streptosporangium longisporum</name>
    <dbReference type="NCBI Taxonomy" id="46187"/>
    <lineage>
        <taxon>Bacteria</taxon>
        <taxon>Bacillati</taxon>
        <taxon>Actinomycetota</taxon>
        <taxon>Actinomycetes</taxon>
        <taxon>Streptosporangiales</taxon>
        <taxon>Streptosporangiaceae</taxon>
        <taxon>Streptosporangium</taxon>
    </lineage>
</organism>
<evidence type="ECO:0000256" key="3">
    <source>
        <dbReference type="ARBA" id="ARBA00023163"/>
    </source>
</evidence>
<name>A0ABP6LE59_9ACTN</name>
<accession>A0ABP6LE59</accession>
<dbReference type="Pfam" id="PF01022">
    <property type="entry name" value="HTH_5"/>
    <property type="match status" value="1"/>
</dbReference>
<evidence type="ECO:0000313" key="5">
    <source>
        <dbReference type="EMBL" id="GAA3036459.1"/>
    </source>
</evidence>
<dbReference type="InterPro" id="IPR036390">
    <property type="entry name" value="WH_DNA-bd_sf"/>
</dbReference>
<protein>
    <recommendedName>
        <fullName evidence="4">HTH arsR-type domain-containing protein</fullName>
    </recommendedName>
</protein>
<dbReference type="PROSITE" id="PS50987">
    <property type="entry name" value="HTH_ARSR_2"/>
    <property type="match status" value="1"/>
</dbReference>
<evidence type="ECO:0000313" key="6">
    <source>
        <dbReference type="Proteomes" id="UP001499930"/>
    </source>
</evidence>
<gene>
    <name evidence="5" type="ORF">GCM10017559_75220</name>
</gene>
<comment type="caution">
    <text evidence="5">The sequence shown here is derived from an EMBL/GenBank/DDBJ whole genome shotgun (WGS) entry which is preliminary data.</text>
</comment>
<dbReference type="PANTHER" id="PTHR33154:SF32">
    <property type="entry name" value="TRANSCRIPTIONAL REGULATORY PROTEIN"/>
    <property type="match status" value="1"/>
</dbReference>
<dbReference type="Gene3D" id="1.10.10.10">
    <property type="entry name" value="Winged helix-like DNA-binding domain superfamily/Winged helix DNA-binding domain"/>
    <property type="match status" value="1"/>
</dbReference>
<feature type="domain" description="HTH arsR-type" evidence="4">
    <location>
        <begin position="26"/>
        <end position="133"/>
    </location>
</feature>
<dbReference type="InterPro" id="IPR011991">
    <property type="entry name" value="ArsR-like_HTH"/>
</dbReference>
<evidence type="ECO:0000259" key="4">
    <source>
        <dbReference type="PROSITE" id="PS50987"/>
    </source>
</evidence>
<evidence type="ECO:0000256" key="2">
    <source>
        <dbReference type="ARBA" id="ARBA00023125"/>
    </source>
</evidence>
<dbReference type="SMART" id="SM00418">
    <property type="entry name" value="HTH_ARSR"/>
    <property type="match status" value="1"/>
</dbReference>
<dbReference type="InterPro" id="IPR001845">
    <property type="entry name" value="HTH_ArsR_DNA-bd_dom"/>
</dbReference>
<keyword evidence="6" id="KW-1185">Reference proteome</keyword>
<keyword evidence="1" id="KW-0805">Transcription regulation</keyword>
<sequence>MDPLRAGDRDAARPSGAGAGRFDRRLANCHNAVVIDVDLVKALASDRRLLILEWLRDPERHFPPQRDGDLVRDGVCSLFIAEKLGVSQPTCGEHLKVLGRAGLIRGTKIKQWVFYRRDEDRIAEAKELLSGDW</sequence>
<dbReference type="SUPFAM" id="SSF46785">
    <property type="entry name" value="Winged helix' DNA-binding domain"/>
    <property type="match status" value="1"/>
</dbReference>
<keyword evidence="3" id="KW-0804">Transcription</keyword>
<dbReference type="InterPro" id="IPR036388">
    <property type="entry name" value="WH-like_DNA-bd_sf"/>
</dbReference>
<evidence type="ECO:0000256" key="1">
    <source>
        <dbReference type="ARBA" id="ARBA00023015"/>
    </source>
</evidence>
<dbReference type="EMBL" id="BAAAWD010000024">
    <property type="protein sequence ID" value="GAA3036459.1"/>
    <property type="molecule type" value="Genomic_DNA"/>
</dbReference>
<dbReference type="CDD" id="cd00090">
    <property type="entry name" value="HTH_ARSR"/>
    <property type="match status" value="1"/>
</dbReference>
<proteinExistence type="predicted"/>
<dbReference type="PANTHER" id="PTHR33154">
    <property type="entry name" value="TRANSCRIPTIONAL REGULATOR, ARSR FAMILY"/>
    <property type="match status" value="1"/>
</dbReference>